<dbReference type="EMBL" id="UGVI01000001">
    <property type="protein sequence ID" value="SUE16618.1"/>
    <property type="molecule type" value="Genomic_DNA"/>
</dbReference>
<sequence length="233" mass="26368">MTIDPHGRFLTGVLGYNVVDEFRRFDDSSWSWVKGETTNATGATSTTVVPFAIDLSSGGRWVAFATSKSIRQQVFRDGFAAVLNEAVKKLDLWPTDWEFDLVISRKTVRDWIRTNPNVVKMVRKLQFSNPGRDLDSDREHMRELGAAMMEETYKAPKNEYLNTRSQDFEDKLIGLETGDASLNLWARSDDGQHETTFNSNQRPDSALIAEFGTDLRRGMELVQSSLASYVATK</sequence>
<dbReference type="AlphaFoldDB" id="A0A379M511"/>
<proteinExistence type="predicted"/>
<evidence type="ECO:0000313" key="2">
    <source>
        <dbReference type="Proteomes" id="UP000254569"/>
    </source>
</evidence>
<organism evidence="1 2">
    <name type="scientific">Rhodococcus gordoniae</name>
    <dbReference type="NCBI Taxonomy" id="223392"/>
    <lineage>
        <taxon>Bacteria</taxon>
        <taxon>Bacillati</taxon>
        <taxon>Actinomycetota</taxon>
        <taxon>Actinomycetes</taxon>
        <taxon>Mycobacteriales</taxon>
        <taxon>Nocardiaceae</taxon>
        <taxon>Rhodococcus</taxon>
    </lineage>
</organism>
<dbReference type="OrthoDB" id="153025at2"/>
<evidence type="ECO:0000313" key="1">
    <source>
        <dbReference type="EMBL" id="SUE16618.1"/>
    </source>
</evidence>
<protein>
    <submittedName>
        <fullName evidence="1">Uncharacterized protein</fullName>
    </submittedName>
</protein>
<dbReference type="RefSeq" id="WP_147290706.1">
    <property type="nucleotide sequence ID" value="NZ_LPZN01000036.1"/>
</dbReference>
<keyword evidence="2" id="KW-1185">Reference proteome</keyword>
<accession>A0A379M511</accession>
<reference evidence="1 2" key="1">
    <citation type="submission" date="2018-06" db="EMBL/GenBank/DDBJ databases">
        <authorList>
            <consortium name="Pathogen Informatics"/>
            <person name="Doyle S."/>
        </authorList>
    </citation>
    <scope>NUCLEOTIDE SEQUENCE [LARGE SCALE GENOMIC DNA]</scope>
    <source>
        <strain evidence="1 2">NCTC13296</strain>
    </source>
</reference>
<name>A0A379M511_9NOCA</name>
<gene>
    <name evidence="1" type="ORF">NCTC13296_03504</name>
</gene>
<dbReference type="Proteomes" id="UP000254569">
    <property type="component" value="Unassembled WGS sequence"/>
</dbReference>